<dbReference type="GO" id="GO:0005524">
    <property type="term" value="F:ATP binding"/>
    <property type="evidence" value="ECO:0007669"/>
    <property type="project" value="UniProtKB-KW"/>
</dbReference>
<evidence type="ECO:0000256" key="2">
    <source>
        <dbReference type="ARBA" id="ARBA00022527"/>
    </source>
</evidence>
<dbReference type="SUPFAM" id="SSF56112">
    <property type="entry name" value="Protein kinase-like (PK-like)"/>
    <property type="match status" value="1"/>
</dbReference>
<dbReference type="EMBL" id="JAVHNQ010000011">
    <property type="protein sequence ID" value="KAK6336447.1"/>
    <property type="molecule type" value="Genomic_DNA"/>
</dbReference>
<comment type="caution">
    <text evidence="11">The sequence shown here is derived from an EMBL/GenBank/DDBJ whole genome shotgun (WGS) entry which is preliminary data.</text>
</comment>
<keyword evidence="3" id="KW-0808">Transferase</keyword>
<evidence type="ECO:0000256" key="1">
    <source>
        <dbReference type="ARBA" id="ARBA00012513"/>
    </source>
</evidence>
<evidence type="ECO:0000313" key="11">
    <source>
        <dbReference type="EMBL" id="KAK6336447.1"/>
    </source>
</evidence>
<keyword evidence="2" id="KW-0723">Serine/threonine-protein kinase</keyword>
<organism evidence="11 12">
    <name type="scientific">Orbilia brochopaga</name>
    <dbReference type="NCBI Taxonomy" id="3140254"/>
    <lineage>
        <taxon>Eukaryota</taxon>
        <taxon>Fungi</taxon>
        <taxon>Dikarya</taxon>
        <taxon>Ascomycota</taxon>
        <taxon>Pezizomycotina</taxon>
        <taxon>Orbiliomycetes</taxon>
        <taxon>Orbiliales</taxon>
        <taxon>Orbiliaceae</taxon>
        <taxon>Orbilia</taxon>
    </lineage>
</organism>
<feature type="compositionally biased region" description="Polar residues" evidence="9">
    <location>
        <begin position="59"/>
        <end position="76"/>
    </location>
</feature>
<dbReference type="Gene3D" id="3.30.200.20">
    <property type="entry name" value="Phosphorylase Kinase, domain 1"/>
    <property type="match status" value="1"/>
</dbReference>
<dbReference type="GO" id="GO:0005634">
    <property type="term" value="C:nucleus"/>
    <property type="evidence" value="ECO:0007669"/>
    <property type="project" value="TreeGrafter"/>
</dbReference>
<evidence type="ECO:0000256" key="8">
    <source>
        <dbReference type="ARBA" id="ARBA00048679"/>
    </source>
</evidence>
<feature type="region of interest" description="Disordered" evidence="9">
    <location>
        <begin position="1"/>
        <end position="98"/>
    </location>
</feature>
<dbReference type="InterPro" id="IPR024604">
    <property type="entry name" value="GSG2_C"/>
</dbReference>
<dbReference type="GO" id="GO:0005737">
    <property type="term" value="C:cytoplasm"/>
    <property type="evidence" value="ECO:0007669"/>
    <property type="project" value="TreeGrafter"/>
</dbReference>
<evidence type="ECO:0000256" key="6">
    <source>
        <dbReference type="ARBA" id="ARBA00022840"/>
    </source>
</evidence>
<dbReference type="InterPro" id="IPR011009">
    <property type="entry name" value="Kinase-like_dom_sf"/>
</dbReference>
<evidence type="ECO:0000256" key="4">
    <source>
        <dbReference type="ARBA" id="ARBA00022741"/>
    </source>
</evidence>
<gene>
    <name evidence="11" type="ORF">TWF696_002000</name>
</gene>
<feature type="region of interest" description="Disordered" evidence="9">
    <location>
        <begin position="114"/>
        <end position="308"/>
    </location>
</feature>
<keyword evidence="4" id="KW-0547">Nucleotide-binding</keyword>
<feature type="region of interest" description="Disordered" evidence="9">
    <location>
        <begin position="325"/>
        <end position="419"/>
    </location>
</feature>
<dbReference type="Proteomes" id="UP001375240">
    <property type="component" value="Unassembled WGS sequence"/>
</dbReference>
<name>A0AAV9U6I6_9PEZI</name>
<keyword evidence="6" id="KW-0067">ATP-binding</keyword>
<dbReference type="GO" id="GO:0035556">
    <property type="term" value="P:intracellular signal transduction"/>
    <property type="evidence" value="ECO:0007669"/>
    <property type="project" value="TreeGrafter"/>
</dbReference>
<dbReference type="GO" id="GO:0072354">
    <property type="term" value="F:histone H3T3 kinase activity"/>
    <property type="evidence" value="ECO:0007669"/>
    <property type="project" value="TreeGrafter"/>
</dbReference>
<feature type="compositionally biased region" description="Polar residues" evidence="9">
    <location>
        <begin position="273"/>
        <end position="293"/>
    </location>
</feature>
<dbReference type="SMART" id="SM01331">
    <property type="entry name" value="DUF3635"/>
    <property type="match status" value="1"/>
</dbReference>
<feature type="compositionally biased region" description="Basic residues" evidence="9">
    <location>
        <begin position="173"/>
        <end position="194"/>
    </location>
</feature>
<feature type="compositionally biased region" description="Basic and acidic residues" evidence="9">
    <location>
        <begin position="368"/>
        <end position="379"/>
    </location>
</feature>
<sequence length="847" mass="94179">MPPGFDKRKTYGTVRRGSTARQSAFRGSVRAWDSQRNRPSGLLRQQPADARVDKENAAADTQDSRQPISSTASYQSDVDIDAEDSFVLESPPESPVVERISPVTPSIHALVPAKTCFQSERSPRPSAEQDVKHISSMPEPQHRRPLAPKSDNNLNVINNRQPSPSKDTSTPKKPIHKSKKTKGKRKNGKNKSRKTSTEIETQAEENITRVEDVSCSPLTTSEAEIPHTTSQHTTGDEERNEQPPAAVVSHPPSSPSTPLQRNRRHTARHLTQDKGTGSTATDSNTRSPITSGTPFAKSAIQCAPSPREIGDGKYVIVVSEEPAAEHDPVTMVDDDHDASDADGDDAVALSPKQRAELRKQARKRRGRKPEDSPLKHDLPNRFQSMAIGTPAQDAASSVGTSTEPSTTPTPSSTAASSVYVPSKPGTPIYIDQPFENAPLAPDSEVFNLVRSCDDKRLMTFDEFLRDISPDFSRIKKIGESSFAEVFLHRRDNGEAVVLKVVPLENEPSVQDVMQELEITRSLSPIDGFIKFIGCQVLSGGIPPQLETAWTTWSQKHEPERYTATTTSSISIFKQFEYHAVIALEDGGCCLEDCNWKTWDVPLEIFRQALAALATGERERRFEHRDLHGGNLLVRDLARERVGAAAEDTNVGRNVELGGFEGLKVTVIDYTLSRADMPADDAVGGPAFLDIPEDTFTAEGLYQFEIYRMMREEMKALGPTARKDNGDINWQTPCPRTNVVWLHFLTKILIRQDDGRRNGGKLHIVKPRATKKNEFELLCREKLLRIHDELNWGTDDRPVRPDFRGAVDVAAWCEKEGVFRVLDEERERRRVAREGGDVGGKRVARRRK</sequence>
<dbReference type="GO" id="GO:0000278">
    <property type="term" value="P:mitotic cell cycle"/>
    <property type="evidence" value="ECO:0007669"/>
    <property type="project" value="TreeGrafter"/>
</dbReference>
<evidence type="ECO:0000256" key="5">
    <source>
        <dbReference type="ARBA" id="ARBA00022777"/>
    </source>
</evidence>
<feature type="compositionally biased region" description="Polar residues" evidence="9">
    <location>
        <begin position="216"/>
        <end position="233"/>
    </location>
</feature>
<comment type="catalytic activity">
    <reaction evidence="7">
        <text>L-threonyl-[protein] + ATP = O-phospho-L-threonyl-[protein] + ADP + H(+)</text>
        <dbReference type="Rhea" id="RHEA:46608"/>
        <dbReference type="Rhea" id="RHEA-COMP:11060"/>
        <dbReference type="Rhea" id="RHEA-COMP:11605"/>
        <dbReference type="ChEBI" id="CHEBI:15378"/>
        <dbReference type="ChEBI" id="CHEBI:30013"/>
        <dbReference type="ChEBI" id="CHEBI:30616"/>
        <dbReference type="ChEBI" id="CHEBI:61977"/>
        <dbReference type="ChEBI" id="CHEBI:456216"/>
        <dbReference type="EC" id="2.7.11.1"/>
    </reaction>
</comment>
<evidence type="ECO:0000313" key="12">
    <source>
        <dbReference type="Proteomes" id="UP001375240"/>
    </source>
</evidence>
<feature type="domain" description="Serine/threonine-protein kinase haspin C-terminal" evidence="10">
    <location>
        <begin position="692"/>
        <end position="784"/>
    </location>
</feature>
<feature type="compositionally biased region" description="Polar residues" evidence="9">
    <location>
        <begin position="150"/>
        <end position="167"/>
    </location>
</feature>
<feature type="compositionally biased region" description="Acidic residues" evidence="9">
    <location>
        <begin position="332"/>
        <end position="345"/>
    </location>
</feature>
<accession>A0AAV9U6I6</accession>
<feature type="compositionally biased region" description="Low complexity" evidence="9">
    <location>
        <begin position="396"/>
        <end position="419"/>
    </location>
</feature>
<keyword evidence="12" id="KW-1185">Reference proteome</keyword>
<protein>
    <recommendedName>
        <fullName evidence="1">non-specific serine/threonine protein kinase</fullName>
        <ecNumber evidence="1">2.7.11.1</ecNumber>
    </recommendedName>
</protein>
<evidence type="ECO:0000256" key="9">
    <source>
        <dbReference type="SAM" id="MobiDB-lite"/>
    </source>
</evidence>
<dbReference type="Gene3D" id="1.10.510.10">
    <property type="entry name" value="Transferase(Phosphotransferase) domain 1"/>
    <property type="match status" value="1"/>
</dbReference>
<dbReference type="PANTHER" id="PTHR24419:SF18">
    <property type="entry name" value="SERINE_THREONINE-PROTEIN KINASE HASPIN"/>
    <property type="match status" value="1"/>
</dbReference>
<feature type="compositionally biased region" description="Basic and acidic residues" evidence="9">
    <location>
        <begin position="121"/>
        <end position="133"/>
    </location>
</feature>
<evidence type="ECO:0000256" key="3">
    <source>
        <dbReference type="ARBA" id="ARBA00022679"/>
    </source>
</evidence>
<dbReference type="EC" id="2.7.11.1" evidence="1"/>
<evidence type="ECO:0000259" key="10">
    <source>
        <dbReference type="SMART" id="SM01331"/>
    </source>
</evidence>
<feature type="compositionally biased region" description="Basic and acidic residues" evidence="9">
    <location>
        <begin position="828"/>
        <end position="839"/>
    </location>
</feature>
<dbReference type="AlphaFoldDB" id="A0AAV9U6I6"/>
<keyword evidence="5" id="KW-0418">Kinase</keyword>
<feature type="region of interest" description="Disordered" evidence="9">
    <location>
        <begin position="828"/>
        <end position="847"/>
    </location>
</feature>
<reference evidence="11 12" key="1">
    <citation type="submission" date="2019-10" db="EMBL/GenBank/DDBJ databases">
        <authorList>
            <person name="Palmer J.M."/>
        </authorList>
    </citation>
    <scope>NUCLEOTIDE SEQUENCE [LARGE SCALE GENOMIC DNA]</scope>
    <source>
        <strain evidence="11 12">TWF696</strain>
    </source>
</reference>
<dbReference type="Pfam" id="PF12330">
    <property type="entry name" value="Haspin_kinase"/>
    <property type="match status" value="1"/>
</dbReference>
<comment type="catalytic activity">
    <reaction evidence="8">
        <text>L-seryl-[protein] + ATP = O-phospho-L-seryl-[protein] + ADP + H(+)</text>
        <dbReference type="Rhea" id="RHEA:17989"/>
        <dbReference type="Rhea" id="RHEA-COMP:9863"/>
        <dbReference type="Rhea" id="RHEA-COMP:11604"/>
        <dbReference type="ChEBI" id="CHEBI:15378"/>
        <dbReference type="ChEBI" id="CHEBI:29999"/>
        <dbReference type="ChEBI" id="CHEBI:30616"/>
        <dbReference type="ChEBI" id="CHEBI:83421"/>
        <dbReference type="ChEBI" id="CHEBI:456216"/>
        <dbReference type="EC" id="2.7.11.1"/>
    </reaction>
</comment>
<proteinExistence type="predicted"/>
<evidence type="ECO:0000256" key="7">
    <source>
        <dbReference type="ARBA" id="ARBA00047899"/>
    </source>
</evidence>
<dbReference type="PANTHER" id="PTHR24419">
    <property type="entry name" value="INTERLEUKIN-1 RECEPTOR-ASSOCIATED KINASE"/>
    <property type="match status" value="1"/>
</dbReference>